<keyword evidence="5" id="KW-1185">Reference proteome</keyword>
<dbReference type="OrthoDB" id="302468at2759"/>
<feature type="compositionally biased region" description="Basic and acidic residues" evidence="2">
    <location>
        <begin position="28"/>
        <end position="38"/>
    </location>
</feature>
<feature type="compositionally biased region" description="Low complexity" evidence="2">
    <location>
        <begin position="1"/>
        <end position="15"/>
    </location>
</feature>
<dbReference type="GO" id="GO:0015297">
    <property type="term" value="F:antiporter activity"/>
    <property type="evidence" value="ECO:0007669"/>
    <property type="project" value="InterPro"/>
</dbReference>
<dbReference type="GO" id="GO:0016020">
    <property type="term" value="C:membrane"/>
    <property type="evidence" value="ECO:0007669"/>
    <property type="project" value="InterPro"/>
</dbReference>
<protein>
    <submittedName>
        <fullName evidence="4">MATE efflux family protein</fullName>
    </submittedName>
</protein>
<dbReference type="Pfam" id="PF01554">
    <property type="entry name" value="MatE"/>
    <property type="match status" value="2"/>
</dbReference>
<dbReference type="GeneID" id="7831742"/>
<dbReference type="GO" id="GO:0042910">
    <property type="term" value="F:xenobiotic transmembrane transporter activity"/>
    <property type="evidence" value="ECO:0007669"/>
    <property type="project" value="InterPro"/>
</dbReference>
<dbReference type="eggNOG" id="KOG1347">
    <property type="taxonomic scope" value="Eukaryota"/>
</dbReference>
<feature type="transmembrane region" description="Helical" evidence="3">
    <location>
        <begin position="469"/>
        <end position="488"/>
    </location>
</feature>
<feature type="transmembrane region" description="Helical" evidence="3">
    <location>
        <begin position="410"/>
        <end position="428"/>
    </location>
</feature>
<feature type="transmembrane region" description="Helical" evidence="3">
    <location>
        <begin position="367"/>
        <end position="390"/>
    </location>
</feature>
<accession>I7M7R3</accession>
<evidence type="ECO:0000256" key="3">
    <source>
        <dbReference type="SAM" id="Phobius"/>
    </source>
</evidence>
<dbReference type="PANTHER" id="PTHR11206">
    <property type="entry name" value="MULTIDRUG RESISTANCE PROTEIN"/>
    <property type="match status" value="1"/>
</dbReference>
<dbReference type="STRING" id="312017.I7M7R3"/>
<feature type="transmembrane region" description="Helical" evidence="3">
    <location>
        <begin position="218"/>
        <end position="237"/>
    </location>
</feature>
<reference evidence="5" key="1">
    <citation type="journal article" date="2006" name="PLoS Biol.">
        <title>Macronuclear genome sequence of the ciliate Tetrahymena thermophila, a model eukaryote.</title>
        <authorList>
            <person name="Eisen J.A."/>
            <person name="Coyne R.S."/>
            <person name="Wu M."/>
            <person name="Wu D."/>
            <person name="Thiagarajan M."/>
            <person name="Wortman J.R."/>
            <person name="Badger J.H."/>
            <person name="Ren Q."/>
            <person name="Amedeo P."/>
            <person name="Jones K.M."/>
            <person name="Tallon L.J."/>
            <person name="Delcher A.L."/>
            <person name="Salzberg S.L."/>
            <person name="Silva J.C."/>
            <person name="Haas B.J."/>
            <person name="Majoros W.H."/>
            <person name="Farzad M."/>
            <person name="Carlton J.M."/>
            <person name="Smith R.K. Jr."/>
            <person name="Garg J."/>
            <person name="Pearlman R.E."/>
            <person name="Karrer K.M."/>
            <person name="Sun L."/>
            <person name="Manning G."/>
            <person name="Elde N.C."/>
            <person name="Turkewitz A.P."/>
            <person name="Asai D.J."/>
            <person name="Wilkes D.E."/>
            <person name="Wang Y."/>
            <person name="Cai H."/>
            <person name="Collins K."/>
            <person name="Stewart B.A."/>
            <person name="Lee S.R."/>
            <person name="Wilamowska K."/>
            <person name="Weinberg Z."/>
            <person name="Ruzzo W.L."/>
            <person name="Wloga D."/>
            <person name="Gaertig J."/>
            <person name="Frankel J."/>
            <person name="Tsao C.-C."/>
            <person name="Gorovsky M.A."/>
            <person name="Keeling P.J."/>
            <person name="Waller R.F."/>
            <person name="Patron N.J."/>
            <person name="Cherry J.M."/>
            <person name="Stover N.A."/>
            <person name="Krieger C.J."/>
            <person name="del Toro C."/>
            <person name="Ryder H.F."/>
            <person name="Williamson S.C."/>
            <person name="Barbeau R.A."/>
            <person name="Hamilton E.P."/>
            <person name="Orias E."/>
        </authorList>
    </citation>
    <scope>NUCLEOTIDE SEQUENCE [LARGE SCALE GENOMIC DNA]</scope>
    <source>
        <strain evidence="5">SB210</strain>
    </source>
</reference>
<evidence type="ECO:0000313" key="4">
    <source>
        <dbReference type="EMBL" id="EAR95692.2"/>
    </source>
</evidence>
<sequence>MQESSQQNLNGQNSSDKINEPLLNKQIPVHESEAPPKKDKNKITFLQENELTRENVPRQIYDLIVESIPNVATNLGIFYYNFINMFFVRQIGSTQAIASFGMGVTWFNSTTLCVLVSIGSGLFIQLAQAYGAKNFKLMTELYQRCQAINMAIGIISGILLYNTKNVLIALGINEEISSLTEEFSLSCIPSIFATVFYDTTKQLFFSQNVFDIPMKVQLIVYFIHPFWCFIFSIMFEFGISGMGIARTVSELSGYLLLCFFIKKRHLFVEIWNQPYNFQSMFQEWIPFLKISIPVGSLVFLEWIFFELQTIIVAMLDDANILAGQTSFTSIIMFFYMVPLGLSYTTNSYLGNAVGEGKKRQCQNFSKISMMTCFVEFVIMLFVGILLKGFFTGIFSTGPEMEHYFTYAYDMYLYTFLLGDYYQVILNGILRCCDLQNYAAYSYFFVYYFVGLPLTYFFTFPCGLGLGGVWLSQSFSATAVSIIFYLRILKIDWDQSIQQVQKRVQFEKLNIQDVEMKQILQNEISIDLLTPPQMLQEK</sequence>
<dbReference type="AlphaFoldDB" id="I7M7R3"/>
<feature type="transmembrane region" description="Helical" evidence="3">
    <location>
        <begin position="325"/>
        <end position="346"/>
    </location>
</feature>
<evidence type="ECO:0000256" key="2">
    <source>
        <dbReference type="SAM" id="MobiDB-lite"/>
    </source>
</evidence>
<feature type="transmembrane region" description="Helical" evidence="3">
    <location>
        <begin position="287"/>
        <end position="305"/>
    </location>
</feature>
<dbReference type="InterPro" id="IPR002528">
    <property type="entry name" value="MATE_fam"/>
</dbReference>
<name>I7M7R3_TETTS</name>
<evidence type="ECO:0000256" key="1">
    <source>
        <dbReference type="ARBA" id="ARBA00010199"/>
    </source>
</evidence>
<dbReference type="EMBL" id="GG662703">
    <property type="protein sequence ID" value="EAR95692.2"/>
    <property type="molecule type" value="Genomic_DNA"/>
</dbReference>
<gene>
    <name evidence="4" type="ORF">TTHERM_00268020</name>
</gene>
<comment type="similarity">
    <text evidence="1">Belongs to the multi antimicrobial extrusion (MATE) (TC 2.A.66.1) family.</text>
</comment>
<dbReference type="KEGG" id="tet:TTHERM_00268020"/>
<dbReference type="NCBIfam" id="TIGR00797">
    <property type="entry name" value="matE"/>
    <property type="match status" value="1"/>
</dbReference>
<dbReference type="InParanoid" id="I7M7R3"/>
<organism evidence="4 5">
    <name type="scientific">Tetrahymena thermophila (strain SB210)</name>
    <dbReference type="NCBI Taxonomy" id="312017"/>
    <lineage>
        <taxon>Eukaryota</taxon>
        <taxon>Sar</taxon>
        <taxon>Alveolata</taxon>
        <taxon>Ciliophora</taxon>
        <taxon>Intramacronucleata</taxon>
        <taxon>Oligohymenophorea</taxon>
        <taxon>Hymenostomatida</taxon>
        <taxon>Tetrahymenina</taxon>
        <taxon>Tetrahymenidae</taxon>
        <taxon>Tetrahymena</taxon>
    </lineage>
</organism>
<keyword evidence="3" id="KW-1133">Transmembrane helix</keyword>
<feature type="region of interest" description="Disordered" evidence="2">
    <location>
        <begin position="1"/>
        <end position="38"/>
    </location>
</feature>
<dbReference type="HOGENOM" id="CLU_473732_0_0_1"/>
<feature type="transmembrane region" description="Helical" evidence="3">
    <location>
        <begin position="148"/>
        <end position="172"/>
    </location>
</feature>
<keyword evidence="3" id="KW-0472">Membrane</keyword>
<dbReference type="RefSeq" id="XP_001015937.2">
    <property type="nucleotide sequence ID" value="XM_001015937.3"/>
</dbReference>
<feature type="transmembrane region" description="Helical" evidence="3">
    <location>
        <begin position="440"/>
        <end position="457"/>
    </location>
</feature>
<dbReference type="OMA" id="WFFVWKL"/>
<proteinExistence type="inferred from homology"/>
<keyword evidence="3" id="KW-0812">Transmembrane</keyword>
<dbReference type="Proteomes" id="UP000009168">
    <property type="component" value="Unassembled WGS sequence"/>
</dbReference>
<feature type="transmembrane region" description="Helical" evidence="3">
    <location>
        <begin position="106"/>
        <end position="127"/>
    </location>
</feature>
<evidence type="ECO:0000313" key="5">
    <source>
        <dbReference type="Proteomes" id="UP000009168"/>
    </source>
</evidence>